<feature type="coiled-coil region" evidence="1">
    <location>
        <begin position="61"/>
        <end position="88"/>
    </location>
</feature>
<gene>
    <name evidence="2" type="ORF">MAR_022493</name>
</gene>
<evidence type="ECO:0000313" key="3">
    <source>
        <dbReference type="Proteomes" id="UP001164746"/>
    </source>
</evidence>
<evidence type="ECO:0000256" key="1">
    <source>
        <dbReference type="SAM" id="Coils"/>
    </source>
</evidence>
<organism evidence="2 3">
    <name type="scientific">Mya arenaria</name>
    <name type="common">Soft-shell clam</name>
    <dbReference type="NCBI Taxonomy" id="6604"/>
    <lineage>
        <taxon>Eukaryota</taxon>
        <taxon>Metazoa</taxon>
        <taxon>Spiralia</taxon>
        <taxon>Lophotrochozoa</taxon>
        <taxon>Mollusca</taxon>
        <taxon>Bivalvia</taxon>
        <taxon>Autobranchia</taxon>
        <taxon>Heteroconchia</taxon>
        <taxon>Euheterodonta</taxon>
        <taxon>Imparidentia</taxon>
        <taxon>Neoheterodontei</taxon>
        <taxon>Myida</taxon>
        <taxon>Myoidea</taxon>
        <taxon>Myidae</taxon>
        <taxon>Mya</taxon>
    </lineage>
</organism>
<dbReference type="Proteomes" id="UP001164746">
    <property type="component" value="Chromosome 3"/>
</dbReference>
<keyword evidence="1" id="KW-0175">Coiled coil</keyword>
<evidence type="ECO:0000313" key="2">
    <source>
        <dbReference type="EMBL" id="WAQ98120.1"/>
    </source>
</evidence>
<keyword evidence="3" id="KW-1185">Reference proteome</keyword>
<protein>
    <submittedName>
        <fullName evidence="2">Uncharacterized protein</fullName>
    </submittedName>
</protein>
<sequence>MGCVEDNTANVTLPDDISISIVIFNRHAKFDKPSYNWENTELHSFKSERGLIKIGCMQAQLDQKDYEIHALKENLKKIAQDKRQAEMEKQDALTSYEIGRGYLSKAQGQNPSIADLNDPFRPTKLAEMFSELYENEWTALYTVMENYTVKDKHMIDFLSMNHLHFAKRNLIPTGRWYLNENLPNSQALKKALKYGRKTMVARLFTEIEKKFNTYLCGFFKNASFRPVLTSGKMKEYVSSCVKLSLLMNASDLPVIVDCPGWVPCTPDYHLKQDEHSGVFRQVTVNAEGDESKTKSTLDLKERRHFNKELFKVYTVRGKYAEYVYLHKNGPVLAKGIAQGAKDKMVSDDDHLWEWWKTTDIV</sequence>
<accession>A0ABY7DT38</accession>
<proteinExistence type="predicted"/>
<reference evidence="2" key="1">
    <citation type="submission" date="2022-11" db="EMBL/GenBank/DDBJ databases">
        <title>Centuries of genome instability and evolution in soft-shell clam transmissible cancer (bioRxiv).</title>
        <authorList>
            <person name="Hart S.F.M."/>
            <person name="Yonemitsu M.A."/>
            <person name="Giersch R.M."/>
            <person name="Beal B.F."/>
            <person name="Arriagada G."/>
            <person name="Davis B.W."/>
            <person name="Ostrander E.A."/>
            <person name="Goff S.P."/>
            <person name="Metzger M.J."/>
        </authorList>
    </citation>
    <scope>NUCLEOTIDE SEQUENCE</scope>
    <source>
        <strain evidence="2">MELC-2E11</strain>
        <tissue evidence="2">Siphon/mantle</tissue>
    </source>
</reference>
<name>A0ABY7DT38_MYAAR</name>
<dbReference type="EMBL" id="CP111014">
    <property type="protein sequence ID" value="WAQ98120.1"/>
    <property type="molecule type" value="Genomic_DNA"/>
</dbReference>